<name>A0A150WLM2_BDEBC</name>
<evidence type="ECO:0000313" key="2">
    <source>
        <dbReference type="EMBL" id="KYG64687.1"/>
    </source>
</evidence>
<dbReference type="Proteomes" id="UP000075320">
    <property type="component" value="Unassembled WGS sequence"/>
</dbReference>
<comment type="caution">
    <text evidence="2">The sequence shown here is derived from an EMBL/GenBank/DDBJ whole genome shotgun (WGS) entry which is preliminary data.</text>
</comment>
<proteinExistence type="predicted"/>
<feature type="signal peptide" evidence="1">
    <location>
        <begin position="1"/>
        <end position="19"/>
    </location>
</feature>
<feature type="chain" id="PRO_5007573242" evidence="1">
    <location>
        <begin position="20"/>
        <end position="347"/>
    </location>
</feature>
<evidence type="ECO:0000313" key="3">
    <source>
        <dbReference type="Proteomes" id="UP000075320"/>
    </source>
</evidence>
<keyword evidence="1" id="KW-0732">Signal</keyword>
<dbReference type="AlphaFoldDB" id="A0A150WLM2"/>
<sequence length="347" mass="38848">MKSIFALLGIWIFAQSAFAHSVFVGNACEVLKLKDTYLLRDFYEDSYYTSEAPVIAQGSLRYLPDVEASPIINISISAELLAQKLDQLSLVHPDLPLYLLEVMKSYHWLALNHRFGLLQEDGDSLPAEMRMTLANRYLKTIRISLPVWTLLDETQKTAAVLHEVLFSVVKTETSGEVALQRSLAVKKVIAEIFKKDFNPALVRDFLIKNFSLPLEGPLLKPENRAFPDEVSFSVLLKSKKSGFETKKYKVQDASKEADLTAAVVGFCGQEVSSFSQPVSYSFIANRSAIGISENSYPTLGGVQIALKLSQRSTTLSRAEAWSFKNSDDCQKTLYSEIANWRNQPTDL</sequence>
<reference evidence="2 3" key="1">
    <citation type="submission" date="2016-03" db="EMBL/GenBank/DDBJ databases">
        <authorList>
            <person name="Ploux O."/>
        </authorList>
    </citation>
    <scope>NUCLEOTIDE SEQUENCE [LARGE SCALE GENOMIC DNA]</scope>
    <source>
        <strain evidence="2 3">R0</strain>
    </source>
</reference>
<dbReference type="RefSeq" id="WP_061835198.1">
    <property type="nucleotide sequence ID" value="NZ_LUKE01000002.1"/>
</dbReference>
<keyword evidence="3" id="KW-1185">Reference proteome</keyword>
<accession>A0A150WLM2</accession>
<dbReference type="EMBL" id="LUKE01000002">
    <property type="protein sequence ID" value="KYG64687.1"/>
    <property type="molecule type" value="Genomic_DNA"/>
</dbReference>
<organism evidence="2 3">
    <name type="scientific">Bdellovibrio bacteriovorus</name>
    <dbReference type="NCBI Taxonomy" id="959"/>
    <lineage>
        <taxon>Bacteria</taxon>
        <taxon>Pseudomonadati</taxon>
        <taxon>Bdellovibrionota</taxon>
        <taxon>Bdellovibrionia</taxon>
        <taxon>Bdellovibrionales</taxon>
        <taxon>Pseudobdellovibrionaceae</taxon>
        <taxon>Bdellovibrio</taxon>
    </lineage>
</organism>
<evidence type="ECO:0000256" key="1">
    <source>
        <dbReference type="SAM" id="SignalP"/>
    </source>
</evidence>
<gene>
    <name evidence="2" type="ORF">AZI86_10775</name>
</gene>
<protein>
    <submittedName>
        <fullName evidence="2">Uncharacterized protein</fullName>
    </submittedName>
</protein>